<comment type="caution">
    <text evidence="2">The sequence shown here is derived from an EMBL/GenBank/DDBJ whole genome shotgun (WGS) entry which is preliminary data.</text>
</comment>
<dbReference type="InterPro" id="IPR011009">
    <property type="entry name" value="Kinase-like_dom_sf"/>
</dbReference>
<dbReference type="PANTHER" id="PTHR21310">
    <property type="entry name" value="AMINOGLYCOSIDE PHOSPHOTRANSFERASE-RELATED-RELATED"/>
    <property type="match status" value="1"/>
</dbReference>
<dbReference type="Proteomes" id="UP000037558">
    <property type="component" value="Unassembled WGS sequence"/>
</dbReference>
<accession>A0A0M0L0R6</accession>
<dbReference type="STRING" id="284581.AMD01_13230"/>
<organism evidence="2 3">
    <name type="scientific">Priestia koreensis</name>
    <dbReference type="NCBI Taxonomy" id="284581"/>
    <lineage>
        <taxon>Bacteria</taxon>
        <taxon>Bacillati</taxon>
        <taxon>Bacillota</taxon>
        <taxon>Bacilli</taxon>
        <taxon>Bacillales</taxon>
        <taxon>Bacillaceae</taxon>
        <taxon>Priestia</taxon>
    </lineage>
</organism>
<dbReference type="Gene3D" id="3.90.1200.10">
    <property type="match status" value="1"/>
</dbReference>
<dbReference type="AlphaFoldDB" id="A0A0M0L0R6"/>
<dbReference type="InterPro" id="IPR016259">
    <property type="entry name" value="Hygromycin-B_Kinase"/>
</dbReference>
<reference evidence="3" key="1">
    <citation type="submission" date="2015-08" db="EMBL/GenBank/DDBJ databases">
        <title>Fjat-14210 dsm16467.</title>
        <authorList>
            <person name="Liu B."/>
            <person name="Wang J."/>
            <person name="Zhu Y."/>
            <person name="Liu G."/>
            <person name="Chen Q."/>
            <person name="Chen Z."/>
            <person name="Lan J."/>
            <person name="Che J."/>
            <person name="Ge C."/>
            <person name="Shi H."/>
            <person name="Pan Z."/>
            <person name="Liu X."/>
        </authorList>
    </citation>
    <scope>NUCLEOTIDE SEQUENCE [LARGE SCALE GENOMIC DNA]</scope>
    <source>
        <strain evidence="3">DSM 16467</strain>
    </source>
</reference>
<dbReference type="Pfam" id="PF01636">
    <property type="entry name" value="APH"/>
    <property type="match status" value="1"/>
</dbReference>
<evidence type="ECO:0000259" key="1">
    <source>
        <dbReference type="Pfam" id="PF01636"/>
    </source>
</evidence>
<dbReference type="InterPro" id="IPR051678">
    <property type="entry name" value="AGP_Transferase"/>
</dbReference>
<dbReference type="InterPro" id="IPR002575">
    <property type="entry name" value="Aminoglycoside_PTrfase"/>
</dbReference>
<feature type="domain" description="Aminoglycoside phosphotransferase" evidence="1">
    <location>
        <begin position="20"/>
        <end position="240"/>
    </location>
</feature>
<keyword evidence="3" id="KW-1185">Reference proteome</keyword>
<proteinExistence type="predicted"/>
<protein>
    <recommendedName>
        <fullName evidence="1">Aminoglycoside phosphotransferase domain-containing protein</fullName>
    </recommendedName>
</protein>
<gene>
    <name evidence="2" type="ORF">AMD01_13230</name>
</gene>
<dbReference type="PATRIC" id="fig|284581.3.peg.4769"/>
<name>A0A0M0L0R6_9BACI</name>
<dbReference type="EMBL" id="LILC01000016">
    <property type="protein sequence ID" value="KOO44248.1"/>
    <property type="molecule type" value="Genomic_DNA"/>
</dbReference>
<dbReference type="OrthoDB" id="334783at2"/>
<dbReference type="RefSeq" id="WP_053401900.1">
    <property type="nucleotide sequence ID" value="NZ_LILC01000016.1"/>
</dbReference>
<sequence length="294" mass="33724">MKDVNQLIDHFGLHVTEINSVPESYSSTVYELTLESDERVFLKIPYSKVKLQREYEVLRLLQDQIPLPSLLNHWEGDGENVGALLLSAVQGVPCTNTITEELAHDIGVCHGRLHNVPISLFDGSEAIERYEPSTFRAFIKGKFNDFCPYAKELLNPSVFKKSVAYFEEAFDTLPSPDGPCFIHMDFRPGNILTQDQKVTGIIDFESARIGSTENDFTKVNRDLWMKDPKTKEAYIKGYETIRPMMDLTKILPFYRFYDAFCSVGWGGARGSKNHQRFIEENKEILMEYVNVKMQ</sequence>
<dbReference type="SUPFAM" id="SSF56112">
    <property type="entry name" value="Protein kinase-like (PK-like)"/>
    <property type="match status" value="1"/>
</dbReference>
<dbReference type="Gene3D" id="3.30.200.20">
    <property type="entry name" value="Phosphorylase Kinase, domain 1"/>
    <property type="match status" value="1"/>
</dbReference>
<evidence type="ECO:0000313" key="3">
    <source>
        <dbReference type="Proteomes" id="UP000037558"/>
    </source>
</evidence>
<evidence type="ECO:0000313" key="2">
    <source>
        <dbReference type="EMBL" id="KOO44248.1"/>
    </source>
</evidence>
<dbReference type="PIRSF" id="PIRSF000707">
    <property type="entry name" value="Hygromycin-B_kinase"/>
    <property type="match status" value="1"/>
</dbReference>